<accession>A0A5B7JA59</accession>
<comment type="caution">
    <text evidence="3">The sequence shown here is derived from an EMBL/GenBank/DDBJ whole genome shotgun (WGS) entry which is preliminary data.</text>
</comment>
<dbReference type="AlphaFoldDB" id="A0A5B7JA59"/>
<reference evidence="3 4" key="1">
    <citation type="submission" date="2019-05" db="EMBL/GenBank/DDBJ databases">
        <title>Another draft genome of Portunus trituberculatus and its Hox gene families provides insights of decapod evolution.</title>
        <authorList>
            <person name="Jeong J.-H."/>
            <person name="Song I."/>
            <person name="Kim S."/>
            <person name="Choi T."/>
            <person name="Kim D."/>
            <person name="Ryu S."/>
            <person name="Kim W."/>
        </authorList>
    </citation>
    <scope>NUCLEOTIDE SEQUENCE [LARGE SCALE GENOMIC DNA]</scope>
    <source>
        <tissue evidence="3">Muscle</tissue>
    </source>
</reference>
<evidence type="ECO:0000313" key="3">
    <source>
        <dbReference type="EMBL" id="MPC89808.1"/>
    </source>
</evidence>
<evidence type="ECO:0000256" key="1">
    <source>
        <dbReference type="SAM" id="MobiDB-lite"/>
    </source>
</evidence>
<sequence>MKSEWSQAIEPPSPGPLKAQVLDSYSKQGDRAGSRHSHCGESLNGRENEALIGGRGGSDKEEEEQEVLVVVVAVVMAVVVPGQTYLLVVTLRSNGAGKT</sequence>
<feature type="transmembrane region" description="Helical" evidence="2">
    <location>
        <begin position="67"/>
        <end position="88"/>
    </location>
</feature>
<feature type="region of interest" description="Disordered" evidence="1">
    <location>
        <begin position="1"/>
        <end position="62"/>
    </location>
</feature>
<evidence type="ECO:0000313" key="4">
    <source>
        <dbReference type="Proteomes" id="UP000324222"/>
    </source>
</evidence>
<keyword evidence="4" id="KW-1185">Reference proteome</keyword>
<keyword evidence="2" id="KW-0472">Membrane</keyword>
<proteinExistence type="predicted"/>
<protein>
    <submittedName>
        <fullName evidence="3">Uncharacterized protein</fullName>
    </submittedName>
</protein>
<dbReference type="Proteomes" id="UP000324222">
    <property type="component" value="Unassembled WGS sequence"/>
</dbReference>
<evidence type="ECO:0000256" key="2">
    <source>
        <dbReference type="SAM" id="Phobius"/>
    </source>
</evidence>
<dbReference type="EMBL" id="VSRR010082267">
    <property type="protein sequence ID" value="MPC89808.1"/>
    <property type="molecule type" value="Genomic_DNA"/>
</dbReference>
<gene>
    <name evidence="3" type="ORF">E2C01_084768</name>
</gene>
<keyword evidence="2" id="KW-1133">Transmembrane helix</keyword>
<name>A0A5B7JA59_PORTR</name>
<organism evidence="3 4">
    <name type="scientific">Portunus trituberculatus</name>
    <name type="common">Swimming crab</name>
    <name type="synonym">Neptunus trituberculatus</name>
    <dbReference type="NCBI Taxonomy" id="210409"/>
    <lineage>
        <taxon>Eukaryota</taxon>
        <taxon>Metazoa</taxon>
        <taxon>Ecdysozoa</taxon>
        <taxon>Arthropoda</taxon>
        <taxon>Crustacea</taxon>
        <taxon>Multicrustacea</taxon>
        <taxon>Malacostraca</taxon>
        <taxon>Eumalacostraca</taxon>
        <taxon>Eucarida</taxon>
        <taxon>Decapoda</taxon>
        <taxon>Pleocyemata</taxon>
        <taxon>Brachyura</taxon>
        <taxon>Eubrachyura</taxon>
        <taxon>Portunoidea</taxon>
        <taxon>Portunidae</taxon>
        <taxon>Portuninae</taxon>
        <taxon>Portunus</taxon>
    </lineage>
</organism>
<keyword evidence="2" id="KW-0812">Transmembrane</keyword>